<feature type="transmembrane region" description="Helical" evidence="6">
    <location>
        <begin position="319"/>
        <end position="344"/>
    </location>
</feature>
<evidence type="ECO:0000313" key="8">
    <source>
        <dbReference type="Proteomes" id="UP000704611"/>
    </source>
</evidence>
<keyword evidence="8" id="KW-1185">Reference proteome</keyword>
<evidence type="ECO:0000313" key="7">
    <source>
        <dbReference type="EMBL" id="MBV2129405.1"/>
    </source>
</evidence>
<comment type="caution">
    <text evidence="7">The sequence shown here is derived from an EMBL/GenBank/DDBJ whole genome shotgun (WGS) entry which is preliminary data.</text>
</comment>
<keyword evidence="5 6" id="KW-0472">Membrane</keyword>
<comment type="similarity">
    <text evidence="2">Belongs to the autoinducer-2 exporter (AI-2E) (TC 2.A.86) family.</text>
</comment>
<feature type="transmembrane region" description="Helical" evidence="6">
    <location>
        <begin position="44"/>
        <end position="63"/>
    </location>
</feature>
<name>A0ABS6MLF3_9GAMM</name>
<evidence type="ECO:0000256" key="6">
    <source>
        <dbReference type="SAM" id="Phobius"/>
    </source>
</evidence>
<dbReference type="EMBL" id="JAHRID010000004">
    <property type="protein sequence ID" value="MBV2129405.1"/>
    <property type="molecule type" value="Genomic_DNA"/>
</dbReference>
<feature type="transmembrane region" description="Helical" evidence="6">
    <location>
        <begin position="21"/>
        <end position="38"/>
    </location>
</feature>
<keyword evidence="4 6" id="KW-1133">Transmembrane helix</keyword>
<dbReference type="Proteomes" id="UP000704611">
    <property type="component" value="Unassembled WGS sequence"/>
</dbReference>
<feature type="transmembrane region" description="Helical" evidence="6">
    <location>
        <begin position="246"/>
        <end position="273"/>
    </location>
</feature>
<evidence type="ECO:0000256" key="3">
    <source>
        <dbReference type="ARBA" id="ARBA00022692"/>
    </source>
</evidence>
<keyword evidence="3 6" id="KW-0812">Transmembrane</keyword>
<dbReference type="PANTHER" id="PTHR21716:SF16">
    <property type="entry name" value="BLL1467 PROTEIN"/>
    <property type="match status" value="1"/>
</dbReference>
<protein>
    <submittedName>
        <fullName evidence="7">AI-2E family transporter</fullName>
    </submittedName>
</protein>
<sequence length="371" mass="40387">MSTGQIPARQSARLSRLNAELSLKILTLLAVLYTLYFARSLLLPIIVAALIALFASPAVRFLVRLKCPKPLSSLLILTVIIFGVGYGVSLLYTPAATWLERLPLLSSKLALQVDGVAESLDSLKASMLPESSTSAAAKEEENPLNSALGTSFLPLLSMLAQTTAIMLVQLATVIILTYLFLLFGGTLLRNIVRAASTLHEKKNLVKMYQTIEQDISRYVLVITVINTMLGVATFIVLSIIGVADPLLWGVLATILNFAPYLGPFVLTLLLTAVGFIEFQSPGQVLLVPAAFLVLNVIESQLVTPMALGKRFNMNPLLVVIWMFIWGWLWGAVGVLIAIPLLVCLKIIASHFELLPYWQILLSAESSADNNN</sequence>
<feature type="transmembrane region" description="Helical" evidence="6">
    <location>
        <begin position="75"/>
        <end position="99"/>
    </location>
</feature>
<feature type="transmembrane region" description="Helical" evidence="6">
    <location>
        <begin position="158"/>
        <end position="183"/>
    </location>
</feature>
<feature type="transmembrane region" description="Helical" evidence="6">
    <location>
        <begin position="285"/>
        <end position="307"/>
    </location>
</feature>
<dbReference type="Pfam" id="PF01594">
    <property type="entry name" value="AI-2E_transport"/>
    <property type="match status" value="1"/>
</dbReference>
<evidence type="ECO:0000256" key="5">
    <source>
        <dbReference type="ARBA" id="ARBA00023136"/>
    </source>
</evidence>
<proteinExistence type="inferred from homology"/>
<organism evidence="7 8">
    <name type="scientific">Arsukibacterium indicum</name>
    <dbReference type="NCBI Taxonomy" id="2848612"/>
    <lineage>
        <taxon>Bacteria</taxon>
        <taxon>Pseudomonadati</taxon>
        <taxon>Pseudomonadota</taxon>
        <taxon>Gammaproteobacteria</taxon>
        <taxon>Chromatiales</taxon>
        <taxon>Chromatiaceae</taxon>
        <taxon>Arsukibacterium</taxon>
    </lineage>
</organism>
<dbReference type="PANTHER" id="PTHR21716">
    <property type="entry name" value="TRANSMEMBRANE PROTEIN"/>
    <property type="match status" value="1"/>
</dbReference>
<comment type="subcellular location">
    <subcellularLocation>
        <location evidence="1">Membrane</location>
        <topology evidence="1">Multi-pass membrane protein</topology>
    </subcellularLocation>
</comment>
<evidence type="ECO:0000256" key="2">
    <source>
        <dbReference type="ARBA" id="ARBA00009773"/>
    </source>
</evidence>
<dbReference type="RefSeq" id="WP_217669040.1">
    <property type="nucleotide sequence ID" value="NZ_JAHRID010000004.1"/>
</dbReference>
<reference evidence="7 8" key="1">
    <citation type="submission" date="2021-06" db="EMBL/GenBank/DDBJ databases">
        <title>Rheinheimera indica sp. nov., isolated from deep-sea sediment.</title>
        <authorList>
            <person name="Wang Z."/>
            <person name="Zhang X.-Y."/>
        </authorList>
    </citation>
    <scope>NUCLEOTIDE SEQUENCE [LARGE SCALE GENOMIC DNA]</scope>
    <source>
        <strain evidence="7 8">SM2107</strain>
    </source>
</reference>
<gene>
    <name evidence="7" type="ORF">KQY15_09895</name>
</gene>
<dbReference type="InterPro" id="IPR002549">
    <property type="entry name" value="AI-2E-like"/>
</dbReference>
<evidence type="ECO:0000256" key="4">
    <source>
        <dbReference type="ARBA" id="ARBA00022989"/>
    </source>
</evidence>
<accession>A0ABS6MLF3</accession>
<evidence type="ECO:0000256" key="1">
    <source>
        <dbReference type="ARBA" id="ARBA00004141"/>
    </source>
</evidence>
<feature type="transmembrane region" description="Helical" evidence="6">
    <location>
        <begin position="218"/>
        <end position="240"/>
    </location>
</feature>